<name>A0A6P8FZI1_CLUHA</name>
<dbReference type="GO" id="GO:0000978">
    <property type="term" value="F:RNA polymerase II cis-regulatory region sequence-specific DNA binding"/>
    <property type="evidence" value="ECO:0007669"/>
    <property type="project" value="TreeGrafter"/>
</dbReference>
<feature type="compositionally biased region" description="Polar residues" evidence="10">
    <location>
        <begin position="297"/>
        <end position="308"/>
    </location>
</feature>
<dbReference type="GeneID" id="105906598"/>
<feature type="region of interest" description="Disordered" evidence="10">
    <location>
        <begin position="1"/>
        <end position="134"/>
    </location>
</feature>
<dbReference type="GO" id="GO:0008270">
    <property type="term" value="F:zinc ion binding"/>
    <property type="evidence" value="ECO:0007669"/>
    <property type="project" value="UniProtKB-KW"/>
</dbReference>
<dbReference type="PROSITE" id="PS50157">
    <property type="entry name" value="ZINC_FINGER_C2H2_2"/>
    <property type="match status" value="3"/>
</dbReference>
<accession>A0A6P8FZI1</accession>
<evidence type="ECO:0000256" key="6">
    <source>
        <dbReference type="ARBA" id="ARBA00023015"/>
    </source>
</evidence>
<dbReference type="GO" id="GO:0001227">
    <property type="term" value="F:DNA-binding transcription repressor activity, RNA polymerase II-specific"/>
    <property type="evidence" value="ECO:0007669"/>
    <property type="project" value="TreeGrafter"/>
</dbReference>
<dbReference type="OrthoDB" id="8953942at2759"/>
<dbReference type="KEGG" id="char:105906598"/>
<dbReference type="FunFam" id="3.30.160.60:FF:001329">
    <property type="entry name" value="INSM transcriptional repressor 1"/>
    <property type="match status" value="1"/>
</dbReference>
<evidence type="ECO:0000256" key="9">
    <source>
        <dbReference type="PROSITE-ProRule" id="PRU00042"/>
    </source>
</evidence>
<evidence type="ECO:0000313" key="13">
    <source>
        <dbReference type="RefSeq" id="XP_031428602.1"/>
    </source>
</evidence>
<dbReference type="SUPFAM" id="SSF57667">
    <property type="entry name" value="beta-beta-alpha zinc fingers"/>
    <property type="match status" value="2"/>
</dbReference>
<evidence type="ECO:0000313" key="12">
    <source>
        <dbReference type="Proteomes" id="UP000515152"/>
    </source>
</evidence>
<feature type="domain" description="C2H2-type" evidence="11">
    <location>
        <begin position="242"/>
        <end position="269"/>
    </location>
</feature>
<reference evidence="13" key="1">
    <citation type="submission" date="2025-08" db="UniProtKB">
        <authorList>
            <consortium name="RefSeq"/>
        </authorList>
    </citation>
    <scope>IDENTIFICATION</scope>
</reference>
<feature type="compositionally biased region" description="Polar residues" evidence="10">
    <location>
        <begin position="271"/>
        <end position="288"/>
    </location>
</feature>
<keyword evidence="5" id="KW-0862">Zinc</keyword>
<evidence type="ECO:0000256" key="1">
    <source>
        <dbReference type="ARBA" id="ARBA00004123"/>
    </source>
</evidence>
<evidence type="ECO:0000256" key="3">
    <source>
        <dbReference type="ARBA" id="ARBA00022737"/>
    </source>
</evidence>
<gene>
    <name evidence="13" type="primary">LOC105906598</name>
</gene>
<feature type="domain" description="C2H2-type" evidence="11">
    <location>
        <begin position="169"/>
        <end position="196"/>
    </location>
</feature>
<evidence type="ECO:0000256" key="8">
    <source>
        <dbReference type="ARBA" id="ARBA00023242"/>
    </source>
</evidence>
<dbReference type="GO" id="GO:0017053">
    <property type="term" value="C:transcription repressor complex"/>
    <property type="evidence" value="ECO:0007669"/>
    <property type="project" value="TreeGrafter"/>
</dbReference>
<keyword evidence="2" id="KW-0479">Metal-binding</keyword>
<comment type="subcellular location">
    <subcellularLocation>
        <location evidence="1">Nucleus</location>
    </subcellularLocation>
</comment>
<keyword evidence="6" id="KW-0805">Transcription regulation</keyword>
<dbReference type="PANTHER" id="PTHR15065:SF4">
    <property type="entry name" value="LD18634P"/>
    <property type="match status" value="1"/>
</dbReference>
<evidence type="ECO:0000256" key="7">
    <source>
        <dbReference type="ARBA" id="ARBA00023163"/>
    </source>
</evidence>
<dbReference type="SMART" id="SM00355">
    <property type="entry name" value="ZnF_C2H2"/>
    <property type="match status" value="4"/>
</dbReference>
<evidence type="ECO:0000256" key="4">
    <source>
        <dbReference type="ARBA" id="ARBA00022771"/>
    </source>
</evidence>
<feature type="compositionally biased region" description="Low complexity" evidence="10">
    <location>
        <begin position="72"/>
        <end position="84"/>
    </location>
</feature>
<organism evidence="12 13">
    <name type="scientific">Clupea harengus</name>
    <name type="common">Atlantic herring</name>
    <dbReference type="NCBI Taxonomy" id="7950"/>
    <lineage>
        <taxon>Eukaryota</taxon>
        <taxon>Metazoa</taxon>
        <taxon>Chordata</taxon>
        <taxon>Craniata</taxon>
        <taxon>Vertebrata</taxon>
        <taxon>Euteleostomi</taxon>
        <taxon>Actinopterygii</taxon>
        <taxon>Neopterygii</taxon>
        <taxon>Teleostei</taxon>
        <taxon>Clupei</taxon>
        <taxon>Clupeiformes</taxon>
        <taxon>Clupeoidei</taxon>
        <taxon>Clupeidae</taxon>
        <taxon>Clupea</taxon>
    </lineage>
</organism>
<evidence type="ECO:0000256" key="5">
    <source>
        <dbReference type="ARBA" id="ARBA00022833"/>
    </source>
</evidence>
<dbReference type="InterPro" id="IPR042972">
    <property type="entry name" value="INSM1/2"/>
</dbReference>
<feature type="region of interest" description="Disordered" evidence="10">
    <location>
        <begin position="188"/>
        <end position="238"/>
    </location>
</feature>
<evidence type="ECO:0000256" key="2">
    <source>
        <dbReference type="ARBA" id="ARBA00022723"/>
    </source>
</evidence>
<dbReference type="PROSITE" id="PS00028">
    <property type="entry name" value="ZINC_FINGER_C2H2_1"/>
    <property type="match status" value="3"/>
</dbReference>
<dbReference type="GO" id="GO:0005634">
    <property type="term" value="C:nucleus"/>
    <property type="evidence" value="ECO:0007669"/>
    <property type="project" value="UniProtKB-SubCell"/>
</dbReference>
<evidence type="ECO:0000259" key="11">
    <source>
        <dbReference type="PROSITE" id="PS50157"/>
    </source>
</evidence>
<dbReference type="RefSeq" id="XP_031428602.1">
    <property type="nucleotide sequence ID" value="XM_031572742.2"/>
</dbReference>
<feature type="region of interest" description="Disordered" evidence="10">
    <location>
        <begin position="268"/>
        <end position="308"/>
    </location>
</feature>
<dbReference type="PANTHER" id="PTHR15065">
    <property type="entry name" value="INSULINOMA-ASSOCIATED 1"/>
    <property type="match status" value="1"/>
</dbReference>
<proteinExistence type="predicted"/>
<feature type="compositionally biased region" description="Polar residues" evidence="10">
    <location>
        <begin position="210"/>
        <end position="224"/>
    </location>
</feature>
<keyword evidence="7" id="KW-0804">Transcription</keyword>
<feature type="domain" description="C2H2-type" evidence="11">
    <location>
        <begin position="316"/>
        <end position="344"/>
    </location>
</feature>
<dbReference type="Pfam" id="PF00096">
    <property type="entry name" value="zf-C2H2"/>
    <property type="match status" value="2"/>
</dbReference>
<dbReference type="Gene3D" id="3.30.160.60">
    <property type="entry name" value="Classic Zinc Finger"/>
    <property type="match status" value="2"/>
</dbReference>
<keyword evidence="3" id="KW-0677">Repeat</keyword>
<dbReference type="Proteomes" id="UP000515152">
    <property type="component" value="Chromosome 8"/>
</dbReference>
<keyword evidence="12" id="KW-1185">Reference proteome</keyword>
<protein>
    <submittedName>
        <fullName evidence="13">Insulinoma-associated protein 1b-like</fullName>
    </submittedName>
</protein>
<feature type="compositionally biased region" description="Basic and acidic residues" evidence="10">
    <location>
        <begin position="99"/>
        <end position="111"/>
    </location>
</feature>
<evidence type="ECO:0000256" key="10">
    <source>
        <dbReference type="SAM" id="MobiDB-lite"/>
    </source>
</evidence>
<keyword evidence="8" id="KW-0539">Nucleus</keyword>
<feature type="compositionally biased region" description="Polar residues" evidence="10">
    <location>
        <begin position="10"/>
        <end position="34"/>
    </location>
</feature>
<dbReference type="GO" id="GO:0010564">
    <property type="term" value="P:regulation of cell cycle process"/>
    <property type="evidence" value="ECO:0007669"/>
    <property type="project" value="TreeGrafter"/>
</dbReference>
<sequence length="353" mass="39160">MPESFYGPSLSPTRPDSAEYNNQYPKSAEPQSLTEIFPEPILGSFALNGSPATPSLPEMTSKLDSICKEQARAAAKRPAPTRAKNQASAKKRKSTSSPHQEKRPVSRDEVTKSPVLGLRITEDLDEDTKKSSSTGSPLGGFICQLCKESYLDPLSLAHHKCSRIVRVEYRCTECDKVFSCPANLASHRRWHKPRSAQGESVSPQREENKSSPTASSHVSNSRETVTPPPHTSDSASDDEMPFNCPLCAKKFRRQAYLRKHLALHSRKASGLLQSQHSPDATVTAQSPSGKEERDTQDGSVQNPTNENMSAQEGDVYHCRFCGDNFFSSPGFTRHINKYHPTENRQVIFFPRTV</sequence>
<keyword evidence="4 9" id="KW-0863">Zinc-finger</keyword>
<dbReference type="AlphaFoldDB" id="A0A6P8FZI1"/>
<dbReference type="InterPro" id="IPR013087">
    <property type="entry name" value="Znf_C2H2_type"/>
</dbReference>
<dbReference type="InterPro" id="IPR036236">
    <property type="entry name" value="Znf_C2H2_sf"/>
</dbReference>
<dbReference type="GO" id="GO:0030182">
    <property type="term" value="P:neuron differentiation"/>
    <property type="evidence" value="ECO:0007669"/>
    <property type="project" value="TreeGrafter"/>
</dbReference>